<reference evidence="2 3" key="1">
    <citation type="submission" date="2021-03" db="EMBL/GenBank/DDBJ databases">
        <title>Sequencing the genomes of 1000 actinobacteria strains.</title>
        <authorList>
            <person name="Klenk H.-P."/>
        </authorList>
    </citation>
    <scope>NUCLEOTIDE SEQUENCE [LARGE SCALE GENOMIC DNA]</scope>
    <source>
        <strain evidence="2 3">DSM 44580</strain>
    </source>
</reference>
<dbReference type="SUPFAM" id="SSF50475">
    <property type="entry name" value="FMN-binding split barrel"/>
    <property type="match status" value="1"/>
</dbReference>
<dbReference type="InterPro" id="IPR052019">
    <property type="entry name" value="F420H2_bilvrd_red/Heme_oxyg"/>
</dbReference>
<dbReference type="InterPro" id="IPR012349">
    <property type="entry name" value="Split_barrel_FMN-bd"/>
</dbReference>
<evidence type="ECO:0000313" key="3">
    <source>
        <dbReference type="Proteomes" id="UP001519363"/>
    </source>
</evidence>
<accession>A0ABS5A8C7</accession>
<evidence type="ECO:0000313" key="2">
    <source>
        <dbReference type="EMBL" id="MBP2472837.1"/>
    </source>
</evidence>
<dbReference type="Gene3D" id="2.30.110.10">
    <property type="entry name" value="Electron Transport, Fmn-binding Protein, Chain A"/>
    <property type="match status" value="1"/>
</dbReference>
<gene>
    <name evidence="2" type="ORF">JOF53_001709</name>
</gene>
<comment type="caution">
    <text evidence="2">The sequence shown here is derived from an EMBL/GenBank/DDBJ whole genome shotgun (WGS) entry which is preliminary data.</text>
</comment>
<keyword evidence="1" id="KW-0560">Oxidoreductase</keyword>
<evidence type="ECO:0008006" key="4">
    <source>
        <dbReference type="Google" id="ProtNLM"/>
    </source>
</evidence>
<proteinExistence type="predicted"/>
<dbReference type="PANTHER" id="PTHR35176">
    <property type="entry name" value="HEME OXYGENASE HI_0854-RELATED"/>
    <property type="match status" value="1"/>
</dbReference>
<dbReference type="Proteomes" id="UP001519363">
    <property type="component" value="Unassembled WGS sequence"/>
</dbReference>
<dbReference type="PANTHER" id="PTHR35176:SF6">
    <property type="entry name" value="HEME OXYGENASE HI_0854-RELATED"/>
    <property type="match status" value="1"/>
</dbReference>
<dbReference type="EMBL" id="JAGIOO010000001">
    <property type="protein sequence ID" value="MBP2472837.1"/>
    <property type="molecule type" value="Genomic_DNA"/>
</dbReference>
<dbReference type="RefSeq" id="WP_086788977.1">
    <property type="nucleotide sequence ID" value="NZ_JAGIOO010000001.1"/>
</dbReference>
<protein>
    <recommendedName>
        <fullName evidence="4">Pyridoxamine 5'-phosphate oxidase putative domain-containing protein</fullName>
    </recommendedName>
</protein>
<sequence>MRWQEFEKAAPELAAIARERFGTEQLLLLGTLRVDGTPRISAVECDFTDEDLCVGMMTPSTKASDLLRDPRMTAHTLPPGKENPLGDLKLYGHGVEITDRAAKAHYEDFVHARLDWRPPEPYHCFALDITSAGFVKFEDDGRRWLSWREGQDVRERFRANPPTWE</sequence>
<name>A0ABS5A8C7_9PSEU</name>
<evidence type="ECO:0000256" key="1">
    <source>
        <dbReference type="ARBA" id="ARBA00023002"/>
    </source>
</evidence>
<organism evidence="2 3">
    <name type="scientific">Crossiella equi</name>
    <dbReference type="NCBI Taxonomy" id="130796"/>
    <lineage>
        <taxon>Bacteria</taxon>
        <taxon>Bacillati</taxon>
        <taxon>Actinomycetota</taxon>
        <taxon>Actinomycetes</taxon>
        <taxon>Pseudonocardiales</taxon>
        <taxon>Pseudonocardiaceae</taxon>
        <taxon>Crossiella</taxon>
    </lineage>
</organism>
<keyword evidence="3" id="KW-1185">Reference proteome</keyword>